<sequence>MAAVEDILRSYRRPSVVIREHLARMRSEPRLFSFLFSALLLMFVAQWPALARQHFQTPDVPMPGLFLGTALALAATTPFFYALAFLVTQATRLFRGRGDGYGGRLALFWALFAVSPLMLLQGLTQGMIGPGPQANAVAAVVFAVFAVIWAAGLRVTQFEGRT</sequence>
<keyword evidence="1" id="KW-0472">Membrane</keyword>
<name>A0A1G7GZA6_RHOCA</name>
<evidence type="ECO:0000313" key="3">
    <source>
        <dbReference type="Proteomes" id="UP000183812"/>
    </source>
</evidence>
<protein>
    <recommendedName>
        <fullName evidence="4">YIP1 family protein</fullName>
    </recommendedName>
</protein>
<dbReference type="AlphaFoldDB" id="A0A1G7GZA6"/>
<dbReference type="Proteomes" id="UP000183812">
    <property type="component" value="Unassembled WGS sequence"/>
</dbReference>
<evidence type="ECO:0008006" key="4">
    <source>
        <dbReference type="Google" id="ProtNLM"/>
    </source>
</evidence>
<reference evidence="2 3" key="1">
    <citation type="submission" date="2016-10" db="EMBL/GenBank/DDBJ databases">
        <authorList>
            <person name="de Groot N.N."/>
        </authorList>
    </citation>
    <scope>NUCLEOTIDE SEQUENCE [LARGE SCALE GENOMIC DNA]</scope>
    <source>
        <strain evidence="3">DSM 938 / 37b4</strain>
    </source>
</reference>
<evidence type="ECO:0000313" key="2">
    <source>
        <dbReference type="EMBL" id="SDE93393.1"/>
    </source>
</evidence>
<feature type="transmembrane region" description="Helical" evidence="1">
    <location>
        <begin position="136"/>
        <end position="156"/>
    </location>
</feature>
<accession>A0A1G7GZA6</accession>
<gene>
    <name evidence="2" type="ORF">SAMN04244550_01343</name>
</gene>
<feature type="transmembrane region" description="Helical" evidence="1">
    <location>
        <begin position="62"/>
        <end position="84"/>
    </location>
</feature>
<feature type="transmembrane region" description="Helical" evidence="1">
    <location>
        <begin position="31"/>
        <end position="50"/>
    </location>
</feature>
<keyword evidence="1" id="KW-1133">Transmembrane helix</keyword>
<dbReference type="RefSeq" id="WP_074553257.1">
    <property type="nucleotide sequence ID" value="NZ_CP119563.1"/>
</dbReference>
<dbReference type="OrthoDB" id="7771437at2"/>
<proteinExistence type="predicted"/>
<keyword evidence="1" id="KW-0812">Transmembrane</keyword>
<feature type="transmembrane region" description="Helical" evidence="1">
    <location>
        <begin position="105"/>
        <end position="124"/>
    </location>
</feature>
<dbReference type="EMBL" id="FNAY01000005">
    <property type="protein sequence ID" value="SDE93393.1"/>
    <property type="molecule type" value="Genomic_DNA"/>
</dbReference>
<evidence type="ECO:0000256" key="1">
    <source>
        <dbReference type="SAM" id="Phobius"/>
    </source>
</evidence>
<organism evidence="2 3">
    <name type="scientific">Rhodobacter capsulatus</name>
    <name type="common">Rhodopseudomonas capsulata</name>
    <dbReference type="NCBI Taxonomy" id="1061"/>
    <lineage>
        <taxon>Bacteria</taxon>
        <taxon>Pseudomonadati</taxon>
        <taxon>Pseudomonadota</taxon>
        <taxon>Alphaproteobacteria</taxon>
        <taxon>Rhodobacterales</taxon>
        <taxon>Rhodobacter group</taxon>
        <taxon>Rhodobacter</taxon>
    </lineage>
</organism>